<evidence type="ECO:0000256" key="1">
    <source>
        <dbReference type="SAM" id="Phobius"/>
    </source>
</evidence>
<protein>
    <recommendedName>
        <fullName evidence="4">CBM-cenC domain-containing protein</fullName>
    </recommendedName>
</protein>
<feature type="transmembrane region" description="Helical" evidence="1">
    <location>
        <begin position="52"/>
        <end position="73"/>
    </location>
</feature>
<comment type="caution">
    <text evidence="2">The sequence shown here is derived from an EMBL/GenBank/DDBJ whole genome shotgun (WGS) entry which is preliminary data.</text>
</comment>
<organism evidence="2 3">
    <name type="scientific">Candidatus Staskawiczbacteria bacterium RIFCSPHIGHO2_02_FULL_34_9</name>
    <dbReference type="NCBI Taxonomy" id="1802206"/>
    <lineage>
        <taxon>Bacteria</taxon>
        <taxon>Candidatus Staskawicziibacteriota</taxon>
    </lineage>
</organism>
<dbReference type="AlphaFoldDB" id="A0A1G2HYG1"/>
<evidence type="ECO:0000313" key="2">
    <source>
        <dbReference type="EMBL" id="OGZ67606.1"/>
    </source>
</evidence>
<keyword evidence="1" id="KW-0472">Membrane</keyword>
<feature type="transmembrane region" description="Helical" evidence="1">
    <location>
        <begin position="386"/>
        <end position="406"/>
    </location>
</feature>
<dbReference type="Proteomes" id="UP000176421">
    <property type="component" value="Unassembled WGS sequence"/>
</dbReference>
<feature type="transmembrane region" description="Helical" evidence="1">
    <location>
        <begin position="892"/>
        <end position="916"/>
    </location>
</feature>
<keyword evidence="1" id="KW-0812">Transmembrane</keyword>
<dbReference type="EMBL" id="MHOS01000034">
    <property type="protein sequence ID" value="OGZ67606.1"/>
    <property type="molecule type" value="Genomic_DNA"/>
</dbReference>
<proteinExistence type="predicted"/>
<evidence type="ECO:0008006" key="4">
    <source>
        <dbReference type="Google" id="ProtNLM"/>
    </source>
</evidence>
<feature type="transmembrane region" description="Helical" evidence="1">
    <location>
        <begin position="85"/>
        <end position="107"/>
    </location>
</feature>
<evidence type="ECO:0000313" key="3">
    <source>
        <dbReference type="Proteomes" id="UP000176421"/>
    </source>
</evidence>
<feature type="transmembrane region" description="Helical" evidence="1">
    <location>
        <begin position="354"/>
        <end position="374"/>
    </location>
</feature>
<dbReference type="STRING" id="1802206.A3D35_02450"/>
<feature type="transmembrane region" description="Helical" evidence="1">
    <location>
        <begin position="113"/>
        <end position="134"/>
    </location>
</feature>
<name>A0A1G2HYG1_9BACT</name>
<accession>A0A1G2HYG1</accession>
<reference evidence="2 3" key="1">
    <citation type="journal article" date="2016" name="Nat. Commun.">
        <title>Thousands of microbial genomes shed light on interconnected biogeochemical processes in an aquifer system.</title>
        <authorList>
            <person name="Anantharaman K."/>
            <person name="Brown C.T."/>
            <person name="Hug L.A."/>
            <person name="Sharon I."/>
            <person name="Castelle C.J."/>
            <person name="Probst A.J."/>
            <person name="Thomas B.C."/>
            <person name="Singh A."/>
            <person name="Wilkins M.J."/>
            <person name="Karaoz U."/>
            <person name="Brodie E.L."/>
            <person name="Williams K.H."/>
            <person name="Hubbard S.S."/>
            <person name="Banfield J.F."/>
        </authorList>
    </citation>
    <scope>NUCLEOTIDE SEQUENCE [LARGE SCALE GENOMIC DNA]</scope>
</reference>
<feature type="transmembrane region" description="Helical" evidence="1">
    <location>
        <begin position="310"/>
        <end position="328"/>
    </location>
</feature>
<keyword evidence="1" id="KW-1133">Transmembrane helix</keyword>
<gene>
    <name evidence="2" type="ORF">A3D35_02450</name>
</gene>
<dbReference type="Gene3D" id="2.60.120.260">
    <property type="entry name" value="Galactose-binding domain-like"/>
    <property type="match status" value="1"/>
</dbReference>
<sequence>MINFLRKYWWHLLVILGLIIIYHQWVLNPGIFSSSDWSFLYNESIRNNLLTINTWTSASMGGLNIGLPLYFIYNFIWYILRFLDYAFILKLTIFFPIIFVSFLSSFLLSKKILGNNFIASFISSLVFCFNTYFLVLQTSQLTLAAALSLSSLVILFFIKTLETKKISTAIITGLISFLCSAYEARVFYIMASVLFLYYLYYTFIIDRISLKNILKNSFLALLPILITLLLNLYWIMPFLNISTIKQNDIFSSDLFGNGYLNIMRSLTLFHPFWTGTKLTDFVAQPIPLYFWFIPIFAFAGLIINRKNKNVIFFGIISLLGIFLAKQSADPFPDVYLWLFKNFPGFSIFREASKFYYLIALGYSILIGSFVDWLIKLKVNSFKKYGSYFLIGFIAFIFLWNTKPLIIGEIGTMFVQKNIPNDYIVFKKFILDQNASFRILGTPDSSRWSIFTNDHPNISNANIINNKWKDFTDEFLASQGSRPINQSITSIFNQPFTGQLLSAASIKYVIVPIQDTANDDDFFQYFGKDRNYYISVLDKETSLKKINIGTKDLVVYENEEALPYIISLDNVYLFDDTENMSLKYKYISRKTLGVNYFVVGDNLDDSKFTHIALNVAPDQPLDDAFLDKPVGDCNSYDNNPEIALRRSQETVIPEKESIELEAARHVACTSASIGVEPNKEYLFEFDYQSPNANTAQYYLGFDDSKASFLTESINAENKWQHFTRIIKTPTEVTRLSIGLYAFSQADGKTKIINRYQNLIFTEIKDTDNEYRITSQPNTFLAKPKDIAYSKELPSKVSLHVSSASAPFFLAMSDSYHPDWKLIVNNKKDNFFDYWSPFAKVNKVSDDEHFKLDNFLNGWYIDINDLCIDKNLCIKNSDGSYDINLTVEFWPQRYFYLGVIISCLILITCIIYLLWVFLKKKIKKQ</sequence>
<feature type="transmembrane region" description="Helical" evidence="1">
    <location>
        <begin position="186"/>
        <end position="205"/>
    </location>
</feature>
<feature type="transmembrane region" description="Helical" evidence="1">
    <location>
        <begin position="141"/>
        <end position="158"/>
    </location>
</feature>
<feature type="transmembrane region" description="Helical" evidence="1">
    <location>
        <begin position="286"/>
        <end position="303"/>
    </location>
</feature>
<feature type="transmembrane region" description="Helical" evidence="1">
    <location>
        <begin position="12"/>
        <end position="32"/>
    </location>
</feature>
<feature type="transmembrane region" description="Helical" evidence="1">
    <location>
        <begin position="217"/>
        <end position="236"/>
    </location>
</feature>